<keyword evidence="7" id="KW-1185">Reference proteome</keyword>
<gene>
    <name evidence="6" type="ORF">N658DRAFT_501052</name>
</gene>
<evidence type="ECO:0000256" key="4">
    <source>
        <dbReference type="SAM" id="MobiDB-lite"/>
    </source>
</evidence>
<keyword evidence="2" id="KW-0645">Protease</keyword>
<dbReference type="InterPro" id="IPR038765">
    <property type="entry name" value="Papain-like_cys_pep_sf"/>
</dbReference>
<dbReference type="GO" id="GO:0019783">
    <property type="term" value="F:ubiquitin-like protein peptidase activity"/>
    <property type="evidence" value="ECO:0007669"/>
    <property type="project" value="UniProtKB-ARBA"/>
</dbReference>
<reference evidence="6" key="1">
    <citation type="journal article" date="2023" name="Mol. Phylogenet. Evol.">
        <title>Genome-scale phylogeny and comparative genomics of the fungal order Sordariales.</title>
        <authorList>
            <person name="Hensen N."/>
            <person name="Bonometti L."/>
            <person name="Westerberg I."/>
            <person name="Brannstrom I.O."/>
            <person name="Guillou S."/>
            <person name="Cros-Aarteil S."/>
            <person name="Calhoun S."/>
            <person name="Haridas S."/>
            <person name="Kuo A."/>
            <person name="Mondo S."/>
            <person name="Pangilinan J."/>
            <person name="Riley R."/>
            <person name="LaButti K."/>
            <person name="Andreopoulos B."/>
            <person name="Lipzen A."/>
            <person name="Chen C."/>
            <person name="Yan M."/>
            <person name="Daum C."/>
            <person name="Ng V."/>
            <person name="Clum A."/>
            <person name="Steindorff A."/>
            <person name="Ohm R.A."/>
            <person name="Martin F."/>
            <person name="Silar P."/>
            <person name="Natvig D.O."/>
            <person name="Lalanne C."/>
            <person name="Gautier V."/>
            <person name="Ament-Velasquez S.L."/>
            <person name="Kruys A."/>
            <person name="Hutchinson M.I."/>
            <person name="Powell A.J."/>
            <person name="Barry K."/>
            <person name="Miller A.N."/>
            <person name="Grigoriev I.V."/>
            <person name="Debuchy R."/>
            <person name="Gladieux P."/>
            <person name="Hiltunen Thoren M."/>
            <person name="Johannesson H."/>
        </authorList>
    </citation>
    <scope>NUCLEOTIDE SEQUENCE</scope>
    <source>
        <strain evidence="6">CBS 757.83</strain>
    </source>
</reference>
<comment type="similarity">
    <text evidence="1">Belongs to the peptidase C48 family.</text>
</comment>
<keyword evidence="3" id="KW-0378">Hydrolase</keyword>
<comment type="caution">
    <text evidence="6">The sequence shown here is derived from an EMBL/GenBank/DDBJ whole genome shotgun (WGS) entry which is preliminary data.</text>
</comment>
<dbReference type="PROSITE" id="PS50600">
    <property type="entry name" value="ULP_PROTEASE"/>
    <property type="match status" value="1"/>
</dbReference>
<dbReference type="AlphaFoldDB" id="A0AAN6PWL3"/>
<reference evidence="6" key="2">
    <citation type="submission" date="2023-05" db="EMBL/GenBank/DDBJ databases">
        <authorList>
            <consortium name="Lawrence Berkeley National Laboratory"/>
            <person name="Steindorff A."/>
            <person name="Hensen N."/>
            <person name="Bonometti L."/>
            <person name="Westerberg I."/>
            <person name="Brannstrom I.O."/>
            <person name="Guillou S."/>
            <person name="Cros-Aarteil S."/>
            <person name="Calhoun S."/>
            <person name="Haridas S."/>
            <person name="Kuo A."/>
            <person name="Mondo S."/>
            <person name="Pangilinan J."/>
            <person name="Riley R."/>
            <person name="Labutti K."/>
            <person name="Andreopoulos B."/>
            <person name="Lipzen A."/>
            <person name="Chen C."/>
            <person name="Yanf M."/>
            <person name="Daum C."/>
            <person name="Ng V."/>
            <person name="Clum A."/>
            <person name="Ohm R."/>
            <person name="Martin F."/>
            <person name="Silar P."/>
            <person name="Natvig D."/>
            <person name="Lalanne C."/>
            <person name="Gautier V."/>
            <person name="Ament-Velasquez S.L."/>
            <person name="Kruys A."/>
            <person name="Hutchinson M.I."/>
            <person name="Powell A.J."/>
            <person name="Barry K."/>
            <person name="Miller A.N."/>
            <person name="Grigoriev I.V."/>
            <person name="Debuchy R."/>
            <person name="Gladieux P."/>
            <person name="Thoren M.H."/>
            <person name="Johannesson H."/>
        </authorList>
    </citation>
    <scope>NUCLEOTIDE SEQUENCE</scope>
    <source>
        <strain evidence="6">CBS 757.83</strain>
    </source>
</reference>
<dbReference type="Pfam" id="PF02902">
    <property type="entry name" value="Peptidase_C48"/>
    <property type="match status" value="1"/>
</dbReference>
<dbReference type="GO" id="GO:0008234">
    <property type="term" value="F:cysteine-type peptidase activity"/>
    <property type="evidence" value="ECO:0007669"/>
    <property type="project" value="InterPro"/>
</dbReference>
<dbReference type="Gene3D" id="3.40.395.10">
    <property type="entry name" value="Adenoviral Proteinase, Chain A"/>
    <property type="match status" value="1"/>
</dbReference>
<feature type="domain" description="Ubiquitin-like protease family profile" evidence="5">
    <location>
        <begin position="139"/>
        <end position="282"/>
    </location>
</feature>
<accession>A0AAN6PWL3</accession>
<sequence>MTARRQTALLRKAASAFGVEEGVLEDFFPGTSEAFWRGFVPFHSYPWNDVQAAFVKARDERPRKSGVSQKAGWLPTDCTNALNILKLGNGKLLVHGDPNPFHGDSNGVIDLTDERKDDEPVPNGGYPDHFVLQLRDSTFLIYNASLSTLQPGAWLNDDIVNGALHLLQAATNNEVQVIDSLRGKLPAIRTDFRRTKSLLPMQIHGNHWVLGVYEDPTGLLIYDSLPSNEASEVVAIREAKIFLEKISEMNRADPPEVMMTSPLRQTNGYDCGVFAIVAAFHNVMDLNIDPLQIDAALWREVLGRLLSPRPDAHDVPGDAQTIEFPVLPKIAPLAEAPEHLRRLFDELYARTPRDSRAKNRRLRSAKLVLEMAGRLRATASNTGLADAVARFELVERYCESEIRRLREERKVTEMVQHLREAIRERATEPQPFDNVSTSGRLSKRKRQVGLGDTEG</sequence>
<dbReference type="GO" id="GO:0006508">
    <property type="term" value="P:proteolysis"/>
    <property type="evidence" value="ECO:0007669"/>
    <property type="project" value="UniProtKB-KW"/>
</dbReference>
<feature type="region of interest" description="Disordered" evidence="4">
    <location>
        <begin position="424"/>
        <end position="455"/>
    </location>
</feature>
<evidence type="ECO:0000313" key="6">
    <source>
        <dbReference type="EMBL" id="KAK4096877.1"/>
    </source>
</evidence>
<evidence type="ECO:0000256" key="3">
    <source>
        <dbReference type="ARBA" id="ARBA00022801"/>
    </source>
</evidence>
<evidence type="ECO:0000256" key="2">
    <source>
        <dbReference type="ARBA" id="ARBA00022670"/>
    </source>
</evidence>
<protein>
    <recommendedName>
        <fullName evidence="5">Ubiquitin-like protease family profile domain-containing protein</fullName>
    </recommendedName>
</protein>
<dbReference type="InterPro" id="IPR003653">
    <property type="entry name" value="Peptidase_C48_C"/>
</dbReference>
<name>A0AAN6PWL3_9PEZI</name>
<evidence type="ECO:0000256" key="1">
    <source>
        <dbReference type="ARBA" id="ARBA00005234"/>
    </source>
</evidence>
<dbReference type="EMBL" id="MU863692">
    <property type="protein sequence ID" value="KAK4096877.1"/>
    <property type="molecule type" value="Genomic_DNA"/>
</dbReference>
<dbReference type="Proteomes" id="UP001305647">
    <property type="component" value="Unassembled WGS sequence"/>
</dbReference>
<evidence type="ECO:0000313" key="7">
    <source>
        <dbReference type="Proteomes" id="UP001305647"/>
    </source>
</evidence>
<evidence type="ECO:0000259" key="5">
    <source>
        <dbReference type="PROSITE" id="PS50600"/>
    </source>
</evidence>
<proteinExistence type="inferred from homology"/>
<dbReference type="SUPFAM" id="SSF54001">
    <property type="entry name" value="Cysteine proteinases"/>
    <property type="match status" value="1"/>
</dbReference>
<organism evidence="6 7">
    <name type="scientific">Parathielavia hyrcaniae</name>
    <dbReference type="NCBI Taxonomy" id="113614"/>
    <lineage>
        <taxon>Eukaryota</taxon>
        <taxon>Fungi</taxon>
        <taxon>Dikarya</taxon>
        <taxon>Ascomycota</taxon>
        <taxon>Pezizomycotina</taxon>
        <taxon>Sordariomycetes</taxon>
        <taxon>Sordariomycetidae</taxon>
        <taxon>Sordariales</taxon>
        <taxon>Chaetomiaceae</taxon>
        <taxon>Parathielavia</taxon>
    </lineage>
</organism>